<dbReference type="Proteomes" id="UP000683360">
    <property type="component" value="Unassembled WGS sequence"/>
</dbReference>
<evidence type="ECO:0000256" key="7">
    <source>
        <dbReference type="ARBA" id="ARBA00022989"/>
    </source>
</evidence>
<evidence type="ECO:0000256" key="5">
    <source>
        <dbReference type="ARBA" id="ARBA00022826"/>
    </source>
</evidence>
<comment type="subcellular location">
    <subcellularLocation>
        <location evidence="1">Membrane</location>
        <topology evidence="1">Multi-pass membrane protein</topology>
    </subcellularLocation>
</comment>
<organism evidence="12 13">
    <name type="scientific">Mytilus edulis</name>
    <name type="common">Blue mussel</name>
    <dbReference type="NCBI Taxonomy" id="6550"/>
    <lineage>
        <taxon>Eukaryota</taxon>
        <taxon>Metazoa</taxon>
        <taxon>Spiralia</taxon>
        <taxon>Lophotrochozoa</taxon>
        <taxon>Mollusca</taxon>
        <taxon>Bivalvia</taxon>
        <taxon>Autobranchia</taxon>
        <taxon>Pteriomorphia</taxon>
        <taxon>Mytilida</taxon>
        <taxon>Mytiloidea</taxon>
        <taxon>Mytilidae</taxon>
        <taxon>Mytilinae</taxon>
        <taxon>Mytilus</taxon>
    </lineage>
</organism>
<dbReference type="OrthoDB" id="257992at2759"/>
<evidence type="ECO:0000256" key="1">
    <source>
        <dbReference type="ARBA" id="ARBA00004141"/>
    </source>
</evidence>
<keyword evidence="6" id="KW-0630">Potassium</keyword>
<accession>A0A8S3QN60</accession>
<evidence type="ECO:0000256" key="4">
    <source>
        <dbReference type="ARBA" id="ARBA00022692"/>
    </source>
</evidence>
<protein>
    <submittedName>
        <fullName evidence="12">KCNT1</fullName>
    </submittedName>
</protein>
<dbReference type="GO" id="GO:0015271">
    <property type="term" value="F:outward rectifier potassium channel activity"/>
    <property type="evidence" value="ECO:0007669"/>
    <property type="project" value="TreeGrafter"/>
</dbReference>
<keyword evidence="13" id="KW-1185">Reference proteome</keyword>
<dbReference type="InterPro" id="IPR047871">
    <property type="entry name" value="K_chnl_Slo-like"/>
</dbReference>
<evidence type="ECO:0000256" key="3">
    <source>
        <dbReference type="ARBA" id="ARBA00022538"/>
    </source>
</evidence>
<keyword evidence="8" id="KW-0406">Ion transport</keyword>
<feature type="region of interest" description="Disordered" evidence="11">
    <location>
        <begin position="243"/>
        <end position="265"/>
    </location>
</feature>
<keyword evidence="7" id="KW-1133">Transmembrane helix</keyword>
<evidence type="ECO:0000256" key="6">
    <source>
        <dbReference type="ARBA" id="ARBA00022958"/>
    </source>
</evidence>
<evidence type="ECO:0000313" key="13">
    <source>
        <dbReference type="Proteomes" id="UP000683360"/>
    </source>
</evidence>
<keyword evidence="3" id="KW-0633">Potassium transport</keyword>
<proteinExistence type="predicted"/>
<dbReference type="AlphaFoldDB" id="A0A8S3QN60"/>
<comment type="caution">
    <text evidence="12">The sequence shown here is derived from an EMBL/GenBank/DDBJ whole genome shotgun (WGS) entry which is preliminary data.</text>
</comment>
<keyword evidence="10" id="KW-0407">Ion channel</keyword>
<keyword evidence="2" id="KW-0813">Transport</keyword>
<keyword evidence="4" id="KW-0812">Transmembrane</keyword>
<evidence type="ECO:0000313" key="12">
    <source>
        <dbReference type="EMBL" id="CAG2197062.1"/>
    </source>
</evidence>
<evidence type="ECO:0000256" key="10">
    <source>
        <dbReference type="ARBA" id="ARBA00023303"/>
    </source>
</evidence>
<keyword evidence="5" id="KW-0631">Potassium channel</keyword>
<evidence type="ECO:0000256" key="11">
    <source>
        <dbReference type="SAM" id="MobiDB-lite"/>
    </source>
</evidence>
<dbReference type="GO" id="GO:0005886">
    <property type="term" value="C:plasma membrane"/>
    <property type="evidence" value="ECO:0007669"/>
    <property type="project" value="TreeGrafter"/>
</dbReference>
<dbReference type="PANTHER" id="PTHR10027">
    <property type="entry name" value="CALCIUM-ACTIVATED POTASSIUM CHANNEL ALPHA CHAIN"/>
    <property type="match status" value="1"/>
</dbReference>
<sequence length="265" mass="30689">MFVFQTFVKGYFIKFVRILPESSLVIIQEIFDIKNMRNLDLECTTFIFQTFVKGVCQIKVKRQILAKYRTYGDLYKGLCTITGKIPIAIYRTERRKRAYNDLDETSAGENNNSKQGRSVERKVTINVRHFYERSEQNDVTEIIRNRMKSLHMDEDSYGGGEPIKTVSYIIMNPTPNRKLKMGDLIYVIQPSSMFAVPSRLTKKPIRRMSWASARDAASLFHTNHDRSKSIDPDLASQTIHEISHRNSGDEHHEITTTDVAKKSQK</sequence>
<gene>
    <name evidence="12" type="ORF">MEDL_11897</name>
</gene>
<keyword evidence="9" id="KW-0472">Membrane</keyword>
<reference evidence="12" key="1">
    <citation type="submission" date="2021-03" db="EMBL/GenBank/DDBJ databases">
        <authorList>
            <person name="Bekaert M."/>
        </authorList>
    </citation>
    <scope>NUCLEOTIDE SEQUENCE</scope>
</reference>
<name>A0A8S3QN60_MYTED</name>
<evidence type="ECO:0000256" key="9">
    <source>
        <dbReference type="ARBA" id="ARBA00023136"/>
    </source>
</evidence>
<evidence type="ECO:0000256" key="2">
    <source>
        <dbReference type="ARBA" id="ARBA00022448"/>
    </source>
</evidence>
<evidence type="ECO:0000256" key="8">
    <source>
        <dbReference type="ARBA" id="ARBA00023065"/>
    </source>
</evidence>
<dbReference type="EMBL" id="CAJPWZ010000610">
    <property type="protein sequence ID" value="CAG2197062.1"/>
    <property type="molecule type" value="Genomic_DNA"/>
</dbReference>
<dbReference type="PANTHER" id="PTHR10027:SF10">
    <property type="entry name" value="SLOWPOKE 2, ISOFORM D"/>
    <property type="match status" value="1"/>
</dbReference>
<dbReference type="GO" id="GO:0005228">
    <property type="term" value="F:intracellular sodium-activated potassium channel activity"/>
    <property type="evidence" value="ECO:0007669"/>
    <property type="project" value="TreeGrafter"/>
</dbReference>